<dbReference type="AlphaFoldDB" id="A0A346AWU5"/>
<reference evidence="1 2" key="1">
    <citation type="submission" date="2018-05" db="EMBL/GenBank/DDBJ databases">
        <title>Complete genome sequence of Megasphaera sp. AJH120T, isolated from the ceca of a chicken.</title>
        <authorList>
            <person name="Maki J."/>
            <person name="Looft T."/>
        </authorList>
    </citation>
    <scope>NUCLEOTIDE SEQUENCE [LARGE SCALE GENOMIC DNA]</scope>
    <source>
        <strain evidence="1 2">AJH120</strain>
    </source>
</reference>
<dbReference type="RefSeq" id="WP_107195962.1">
    <property type="nucleotide sequence ID" value="NZ_CP029462.1"/>
</dbReference>
<evidence type="ECO:0000313" key="1">
    <source>
        <dbReference type="EMBL" id="AXL20338.1"/>
    </source>
</evidence>
<proteinExistence type="predicted"/>
<evidence type="ECO:0000313" key="2">
    <source>
        <dbReference type="Proteomes" id="UP000254337"/>
    </source>
</evidence>
<sequence length="916" mass="106085">MARTKKERDWNYYKPFLQEYCLGNLSYSNKIPPHAAYYQRKFFAPGENVNRGTGSITLFDPSNPREGNQYTMWKDWSDPQGKAGDIYALIMKNEHIQTRWEAYDRCEDLFGPAKHVVRTQAIRKRNRAMRYKKKESTFKLTNEQIALENAKCREQRRKIEAQVIQNLKENGCLFRSLNHIPCQVGHDRKGELVYHQMTCANYMHAMILNQDDPRYISERDAKKEGWRIRDGAKPVTFEYLDTKSSPYHLMRWQLYNGADVIGMPPYKARPMTPEKDVLDNIRVMLRGNGITDDNSVLFDDPMGQLRELASESTWHEAKVLGQRTLERELVMTQLMQQCGASQYKLADVRPVLEHLERDFERKGSQNLFKSGYRMDLAVRGITGKYTDQLLRDTLEQTRVFQAAEKAPFKELRVYMATDFKAPGEDGFIPKGAALEGERAYKALTAIFREDMKLFGRSDAPAFGREVSLYIKLRNDGIKGRISLPLGRLAGGNCGTVSESISELLLKPDRDKVFTEAGRETAVGERVRLQMFNSPEYRKTYEENPKLCEEQAISEIEKEFIVKEAVVLKKMESFAAEESQYMQHHPELALGKHRADTYLYQVPGKYCQDEKEVLRAFGSDLVVNIRRPDFYGKEMDGYVIETRGALMSDGQGHFLSPGHNEVIVGPFLKENEARKLQDFESKFELSITDTTGEERYKGETARQCLSYLMMDDRDMYERQKSGMKPVELSQRQHVTVRFGDQVLMDEDVYLGQLAMGNYTSVYDMLEAHCKDRQSLRDLYGGLHVNEKYTVNPELLDIVQSYQQVPQELIDQDLEREFLPEGMESSRPRVGQKASVAMQWYKAKALVNYCHTEREITDHIVADMARKYKAETIERVIKTHLPELKNCVHQSLERPEIQKTIKENRERNAMRLGKVVNR</sequence>
<dbReference type="KEGG" id="meg:DKB62_01425"/>
<protein>
    <submittedName>
        <fullName evidence="1">Uncharacterized protein</fullName>
    </submittedName>
</protein>
<keyword evidence="2" id="KW-1185">Reference proteome</keyword>
<name>A0A346AWU5_9FIRM</name>
<dbReference type="EMBL" id="CP029462">
    <property type="protein sequence ID" value="AXL20338.1"/>
    <property type="molecule type" value="Genomic_DNA"/>
</dbReference>
<accession>A0A346AWU5</accession>
<organism evidence="1 2">
    <name type="scientific">Megasphaera stantonii</name>
    <dbReference type="NCBI Taxonomy" id="2144175"/>
    <lineage>
        <taxon>Bacteria</taxon>
        <taxon>Bacillati</taxon>
        <taxon>Bacillota</taxon>
        <taxon>Negativicutes</taxon>
        <taxon>Veillonellales</taxon>
        <taxon>Veillonellaceae</taxon>
        <taxon>Megasphaera</taxon>
    </lineage>
</organism>
<gene>
    <name evidence="1" type="ORF">DKB62_01425</name>
</gene>
<dbReference type="OrthoDB" id="1752934at2"/>
<dbReference type="Proteomes" id="UP000254337">
    <property type="component" value="Chromosome"/>
</dbReference>